<organism evidence="3 4">
    <name type="scientific">Enterococcus xiangfangensis</name>
    <dbReference type="NCBI Taxonomy" id="1296537"/>
    <lineage>
        <taxon>Bacteria</taxon>
        <taxon>Bacillati</taxon>
        <taxon>Bacillota</taxon>
        <taxon>Bacilli</taxon>
        <taxon>Lactobacillales</taxon>
        <taxon>Enterococcaceae</taxon>
        <taxon>Enterococcus</taxon>
    </lineage>
</organism>
<evidence type="ECO:0000256" key="2">
    <source>
        <dbReference type="SAM" id="Phobius"/>
    </source>
</evidence>
<dbReference type="EMBL" id="JARQAJ010000001">
    <property type="protein sequence ID" value="MDT2758868.1"/>
    <property type="molecule type" value="Genomic_DNA"/>
</dbReference>
<comment type="caution">
    <text evidence="3">The sequence shown here is derived from an EMBL/GenBank/DDBJ whole genome shotgun (WGS) entry which is preliminary data.</text>
</comment>
<gene>
    <name evidence="3" type="ORF">P7H27_03735</name>
</gene>
<evidence type="ECO:0000313" key="4">
    <source>
        <dbReference type="Proteomes" id="UP001181046"/>
    </source>
</evidence>
<evidence type="ECO:0000313" key="3">
    <source>
        <dbReference type="EMBL" id="MDT2758868.1"/>
    </source>
</evidence>
<feature type="region of interest" description="Disordered" evidence="1">
    <location>
        <begin position="63"/>
        <end position="98"/>
    </location>
</feature>
<accession>A0ABU3F872</accession>
<keyword evidence="2" id="KW-0472">Membrane</keyword>
<dbReference type="Proteomes" id="UP001181046">
    <property type="component" value="Unassembled WGS sequence"/>
</dbReference>
<dbReference type="RefSeq" id="WP_311829507.1">
    <property type="nucleotide sequence ID" value="NZ_JARQAJ010000001.1"/>
</dbReference>
<sequence length="187" mass="20645">MKNNRKHEYLIRVDKTKPREYKQKSWLQFFVIGFVLWGLLSSFLSPLVSVYAANESASSDTAITDKDTNLSSTTTSSSDPGTDTIATTDGSSSTPDSSEAIVSPLSFDDLTATDLASKPIVSWSQTAPDVAAKTKVYPTNFTIKLKSIKDGRTFTWKAGDVITLPALTYNGKMLGRVHYRYQEEQNL</sequence>
<protein>
    <submittedName>
        <fullName evidence="3">Uncharacterized protein</fullName>
    </submittedName>
</protein>
<feature type="transmembrane region" description="Helical" evidence="2">
    <location>
        <begin position="26"/>
        <end position="52"/>
    </location>
</feature>
<keyword evidence="2" id="KW-0812">Transmembrane</keyword>
<name>A0ABU3F872_9ENTE</name>
<evidence type="ECO:0000256" key="1">
    <source>
        <dbReference type="SAM" id="MobiDB-lite"/>
    </source>
</evidence>
<reference evidence="3" key="1">
    <citation type="submission" date="2023-03" db="EMBL/GenBank/DDBJ databases">
        <authorList>
            <person name="Shen W."/>
            <person name="Cai J."/>
        </authorList>
    </citation>
    <scope>NUCLEOTIDE SEQUENCE</scope>
    <source>
        <strain evidence="3">P66-3</strain>
    </source>
</reference>
<keyword evidence="2" id="KW-1133">Transmembrane helix</keyword>
<proteinExistence type="predicted"/>
<keyword evidence="4" id="KW-1185">Reference proteome</keyword>
<feature type="compositionally biased region" description="Low complexity" evidence="1">
    <location>
        <begin position="69"/>
        <end position="98"/>
    </location>
</feature>